<protein>
    <recommendedName>
        <fullName evidence="2">Autophagy-related protein 101</fullName>
    </recommendedName>
</protein>
<comment type="similarity">
    <text evidence="1">Belongs to the ATG101 family.</text>
</comment>
<dbReference type="RefSeq" id="XP_064656153.1">
    <property type="nucleotide sequence ID" value="XM_064805693.1"/>
</dbReference>
<comment type="caution">
    <text evidence="4">The sequence shown here is derived from an EMBL/GenBank/DDBJ whole genome shotgun (WGS) entry which is preliminary data.</text>
</comment>
<reference evidence="4 5" key="1">
    <citation type="submission" date="2023-08" db="EMBL/GenBank/DDBJ databases">
        <title>Black Yeasts Isolated from many extreme environments.</title>
        <authorList>
            <person name="Coleine C."/>
            <person name="Stajich J.E."/>
            <person name="Selbmann L."/>
        </authorList>
    </citation>
    <scope>NUCLEOTIDE SEQUENCE [LARGE SCALE GENOMIC DNA]</scope>
    <source>
        <strain evidence="4 5">CCFEE 5935</strain>
    </source>
</reference>
<sequence length="185" mass="21018">MDTRRAPEYALELSADRSNVRDVVKGALHTIFFHRCFVPLQPATHDILEMTLPYVSEDDIETLIEQRTNAFMRALDSASTSQSPQSQPKPGKGHLVVQFLEKKRRKGWFVAKADEETVWETWVIEVTLTSARSEPEAARNRRQMEKQLQTAAMAIIETANGEKDHIPPITSTDSNPFPYQILVNP</sequence>
<proteinExistence type="inferred from homology"/>
<dbReference type="PANTHER" id="PTHR13292">
    <property type="entry name" value="AUTOPHAGY-RELATED PROTEIN 101"/>
    <property type="match status" value="1"/>
</dbReference>
<dbReference type="AlphaFoldDB" id="A0AAV9P3V0"/>
<dbReference type="GeneID" id="89929794"/>
<dbReference type="InterPro" id="IPR012445">
    <property type="entry name" value="ATG101"/>
</dbReference>
<dbReference type="Proteomes" id="UP001337655">
    <property type="component" value="Unassembled WGS sequence"/>
</dbReference>
<organism evidence="4 5">
    <name type="scientific">Saxophila tyrrhenica</name>
    <dbReference type="NCBI Taxonomy" id="1690608"/>
    <lineage>
        <taxon>Eukaryota</taxon>
        <taxon>Fungi</taxon>
        <taxon>Dikarya</taxon>
        <taxon>Ascomycota</taxon>
        <taxon>Pezizomycotina</taxon>
        <taxon>Dothideomycetes</taxon>
        <taxon>Dothideomycetidae</taxon>
        <taxon>Mycosphaerellales</taxon>
        <taxon>Extremaceae</taxon>
        <taxon>Saxophila</taxon>
    </lineage>
</organism>
<dbReference type="EMBL" id="JAVRRT010000014">
    <property type="protein sequence ID" value="KAK5166200.1"/>
    <property type="molecule type" value="Genomic_DNA"/>
</dbReference>
<evidence type="ECO:0000256" key="3">
    <source>
        <dbReference type="ARBA" id="ARBA00023006"/>
    </source>
</evidence>
<dbReference type="Pfam" id="PF07855">
    <property type="entry name" value="ATG101"/>
    <property type="match status" value="1"/>
</dbReference>
<accession>A0AAV9P3V0</accession>
<evidence type="ECO:0000256" key="1">
    <source>
        <dbReference type="ARBA" id="ARBA00007130"/>
    </source>
</evidence>
<dbReference type="GO" id="GO:0000407">
    <property type="term" value="C:phagophore assembly site"/>
    <property type="evidence" value="ECO:0007669"/>
    <property type="project" value="TreeGrafter"/>
</dbReference>
<dbReference type="PANTHER" id="PTHR13292:SF0">
    <property type="entry name" value="AUTOPHAGY-RELATED PROTEIN 101"/>
    <property type="match status" value="1"/>
</dbReference>
<gene>
    <name evidence="4" type="ORF">LTR77_008461</name>
</gene>
<dbReference type="GO" id="GO:1990316">
    <property type="term" value="C:Atg1/ULK1 kinase complex"/>
    <property type="evidence" value="ECO:0007669"/>
    <property type="project" value="TreeGrafter"/>
</dbReference>
<dbReference type="GO" id="GO:0000045">
    <property type="term" value="P:autophagosome assembly"/>
    <property type="evidence" value="ECO:0007669"/>
    <property type="project" value="TreeGrafter"/>
</dbReference>
<keyword evidence="3" id="KW-0072">Autophagy</keyword>
<keyword evidence="5" id="KW-1185">Reference proteome</keyword>
<evidence type="ECO:0000313" key="5">
    <source>
        <dbReference type="Proteomes" id="UP001337655"/>
    </source>
</evidence>
<dbReference type="GO" id="GO:0019901">
    <property type="term" value="F:protein kinase binding"/>
    <property type="evidence" value="ECO:0007669"/>
    <property type="project" value="TreeGrafter"/>
</dbReference>
<evidence type="ECO:0000313" key="4">
    <source>
        <dbReference type="EMBL" id="KAK5166200.1"/>
    </source>
</evidence>
<evidence type="ECO:0000256" key="2">
    <source>
        <dbReference type="ARBA" id="ARBA00018874"/>
    </source>
</evidence>
<name>A0AAV9P3V0_9PEZI</name>